<dbReference type="InterPro" id="IPR026082">
    <property type="entry name" value="ABCA"/>
</dbReference>
<evidence type="ECO:0000256" key="6">
    <source>
        <dbReference type="ARBA" id="ARBA00022741"/>
    </source>
</evidence>
<keyword evidence="7" id="KW-0067">ATP-binding</keyword>
<dbReference type="InterPro" id="IPR017871">
    <property type="entry name" value="ABC_transporter-like_CS"/>
</dbReference>
<feature type="transmembrane region" description="Helical" evidence="10">
    <location>
        <begin position="1058"/>
        <end position="1081"/>
    </location>
</feature>
<evidence type="ECO:0000313" key="13">
    <source>
        <dbReference type="Proteomes" id="UP000030752"/>
    </source>
</evidence>
<dbReference type="GO" id="GO:0140359">
    <property type="term" value="F:ABC-type transporter activity"/>
    <property type="evidence" value="ECO:0007669"/>
    <property type="project" value="InterPro"/>
</dbReference>
<dbReference type="InterPro" id="IPR003439">
    <property type="entry name" value="ABC_transporter-like_ATP-bd"/>
</dbReference>
<comment type="subcellular location">
    <subcellularLocation>
        <location evidence="1">Membrane</location>
        <topology evidence="1">Multi-pass membrane protein</topology>
    </subcellularLocation>
</comment>
<evidence type="ECO:0000256" key="3">
    <source>
        <dbReference type="ARBA" id="ARBA00022448"/>
    </source>
</evidence>
<evidence type="ECO:0000256" key="10">
    <source>
        <dbReference type="SAM" id="Phobius"/>
    </source>
</evidence>
<feature type="domain" description="ABC transporter" evidence="11">
    <location>
        <begin position="469"/>
        <end position="704"/>
    </location>
</feature>
<dbReference type="EMBL" id="KB822722">
    <property type="protein sequence ID" value="ETN39041.1"/>
    <property type="molecule type" value="Genomic_DNA"/>
</dbReference>
<evidence type="ECO:0000256" key="2">
    <source>
        <dbReference type="ARBA" id="ARBA00008869"/>
    </source>
</evidence>
<keyword evidence="8 10" id="KW-1133">Transmembrane helix</keyword>
<feature type="transmembrane region" description="Helical" evidence="10">
    <location>
        <begin position="1168"/>
        <end position="1188"/>
    </location>
</feature>
<evidence type="ECO:0000256" key="5">
    <source>
        <dbReference type="ARBA" id="ARBA00022737"/>
    </source>
</evidence>
<dbReference type="Proteomes" id="UP000030752">
    <property type="component" value="Unassembled WGS sequence"/>
</dbReference>
<dbReference type="GO" id="GO:0016887">
    <property type="term" value="F:ATP hydrolysis activity"/>
    <property type="evidence" value="ECO:0007669"/>
    <property type="project" value="InterPro"/>
</dbReference>
<dbReference type="HOGENOM" id="CLU_001640_2_0_1"/>
<dbReference type="GeneID" id="19974422"/>
<feature type="transmembrane region" description="Helical" evidence="10">
    <location>
        <begin position="1087"/>
        <end position="1112"/>
    </location>
</feature>
<dbReference type="GO" id="GO:0005319">
    <property type="term" value="F:lipid transporter activity"/>
    <property type="evidence" value="ECO:0007669"/>
    <property type="project" value="TreeGrafter"/>
</dbReference>
<gene>
    <name evidence="12" type="ORF">HMPREF1541_07083</name>
</gene>
<dbReference type="PROSITE" id="PS50893">
    <property type="entry name" value="ABC_TRANSPORTER_2"/>
    <property type="match status" value="2"/>
</dbReference>
<dbReference type="Gene3D" id="3.40.50.300">
    <property type="entry name" value="P-loop containing nucleotide triphosphate hydrolases"/>
    <property type="match status" value="2"/>
</dbReference>
<comment type="similarity">
    <text evidence="2">Belongs to the ABC transporter superfamily. ABCA family.</text>
</comment>
<feature type="transmembrane region" description="Helical" evidence="10">
    <location>
        <begin position="320"/>
        <end position="343"/>
    </location>
</feature>
<dbReference type="GO" id="GO:0005524">
    <property type="term" value="F:ATP binding"/>
    <property type="evidence" value="ECO:0007669"/>
    <property type="project" value="UniProtKB-KW"/>
</dbReference>
<dbReference type="InterPro" id="IPR003593">
    <property type="entry name" value="AAA+_ATPase"/>
</dbReference>
<dbReference type="Pfam" id="PF12698">
    <property type="entry name" value="ABC2_membrane_3"/>
    <property type="match status" value="1"/>
</dbReference>
<evidence type="ECO:0000256" key="1">
    <source>
        <dbReference type="ARBA" id="ARBA00004141"/>
    </source>
</evidence>
<feature type="transmembrane region" description="Helical" evidence="10">
    <location>
        <begin position="1124"/>
        <end position="1148"/>
    </location>
</feature>
<dbReference type="OrthoDB" id="8061355at2759"/>
<dbReference type="InterPro" id="IPR027417">
    <property type="entry name" value="P-loop_NTPase"/>
</dbReference>
<feature type="transmembrane region" description="Helical" evidence="10">
    <location>
        <begin position="30"/>
        <end position="48"/>
    </location>
</feature>
<dbReference type="GO" id="GO:0016020">
    <property type="term" value="C:membrane"/>
    <property type="evidence" value="ECO:0007669"/>
    <property type="project" value="UniProtKB-SubCell"/>
</dbReference>
<sequence length="1569" mass="170697">MAPRKSAFWRQVRSLVAKDMTVLILRHFTSTLYTALLLPVILTIYLGVGQNLQGANNHYGITEPEPVRSLEEGLRAASSTRSNVVFVNNGLSTGDIDSVISALESQVNAAGKIAHRALDVQEMSRICTVSFQGTTPCYGAVVFNSSPSEGDGGSWNYTLRGDVDLGRSFDVNEDDNDPQVYVLPLQRAVDQQIARLQGSDVDAPFFDNIQEVLFTNLTEAGRKSEANRDYQSTFLNYMGVTVLLAFFGLPYHLPGYIATEREKGLSSLIDSMMVTKSAWEPQAVRMVSYFASFASTYFSGWVAGALILKFMVWRETSVGIVLPYFVLAGLAATSQALIGGSFFRKAQLSGVVNGLVFALLGVLVQALSTINTAGAAVLGLLFTPCNMVLQIKYMARYESEGMATDLLEAPQNSDHSLPAIVLWVFLIVQICVCPLIAAWLERWLHGVAADSRIVCTGSDSGTNTPRYAVSVQGLTKVYHTSFLRRIFGFQLAPATPTVAVNSLDLDIPRGQIVALLGANGSGKTTTLDAIAGIQGFSKGSVTIDASGGVGVAPQKNVMWDELTTMEHVRLFNQLKSPHRQAAESELLQLLRDVEISVKKDAKSQTLSGGQKRKLQLAMMLTGESSVCCIDEVSSGIDPLSRRKIWDILLRERGKRTIILTTHFLDEADLLSDKVVIMSKGKLRANGSAVELKARLGSGYRIHLSKSYGRINLPEIQGVETKTRTDGIIYVAPSSELAAETIRALEAASLSYRLSSPTLEDVFLQSSEEYAKETANSLKRLDTVALLDDSPEQRPLDLLSGRQIGILKQIGILIYKRITLLKGNWLPYAIAFLVPIVASSVMQLLVAGTDRATCIPRGLADLGDFNEAFNNATVLVGPESLASNLTAYFDGINRSETALEPIGSLSSLVPSIERNRQVLKPGGLWAGPSDTPSTVVYRADEDFMQSAVISQNLLDVVQSGIDIVANYAVFDSAFSDVGKTLQLSIYFSITLAAATSFVSLYPNLERHSQVRSLQYSSGVRVFAQWASHLIFDFCILLPPAIAAALVFAFTSNVFWNPGYLIPVFLLYNMAATLAGYIVSLLMGSQMATWAAVTAFNGVGVAVYFISFLFVINLSDATKAQSNIETAHYIIAIIFPGASLIRSMLVSLNVFSQACDGSEFIAYPGAMNAFGAPILYLAIQSFAYFCILLLSESKSRLSSLFSNKRPHHDAEKVSRNNSGVQVQGLTKTFDDQKVVDDLSFNIEHSEVFALLGPNGAGKSTTISLIRGNLNPTKGDVLVEQVSVTQNRALARAHMGVCPQSDALDSMTTMEHLRHYARLRGVSNIQRQADAVIRAVGLDDYRETMAGHLSGGNKRKLSLGIALTGNPSVILLDEPSSGLDAAAKRIMWHTLKTVMPGRSILLTTHSMEEADSLANRAGIVAKQMLATGKVEDLQRVFGDSLHVHLVARTAPHSTDEEMERMRTHVLDLFPEAQIEQKTYHGQMRFAISVLTVEKPGGVPNATDRNSAIGQVLVILEDNKDKLGVTDYSVAPTTLNDVFLAIVGQHQVQEEGYPTGATAKKKRRNWRKVILGF</sequence>
<evidence type="ECO:0000256" key="7">
    <source>
        <dbReference type="ARBA" id="ARBA00022840"/>
    </source>
</evidence>
<keyword evidence="13" id="KW-1185">Reference proteome</keyword>
<dbReference type="RefSeq" id="XP_008719630.1">
    <property type="nucleotide sequence ID" value="XM_008721408.1"/>
</dbReference>
<keyword evidence="3" id="KW-0813">Transport</keyword>
<organism evidence="12 13">
    <name type="scientific">Cyphellophora europaea (strain CBS 101466)</name>
    <name type="common">Phialophora europaea</name>
    <dbReference type="NCBI Taxonomy" id="1220924"/>
    <lineage>
        <taxon>Eukaryota</taxon>
        <taxon>Fungi</taxon>
        <taxon>Dikarya</taxon>
        <taxon>Ascomycota</taxon>
        <taxon>Pezizomycotina</taxon>
        <taxon>Eurotiomycetes</taxon>
        <taxon>Chaetothyriomycetidae</taxon>
        <taxon>Chaetothyriales</taxon>
        <taxon>Cyphellophoraceae</taxon>
        <taxon>Cyphellophora</taxon>
    </lineage>
</organism>
<feature type="transmembrane region" description="Helical" evidence="10">
    <location>
        <begin position="355"/>
        <end position="382"/>
    </location>
</feature>
<feature type="domain" description="ABC transporter" evidence="11">
    <location>
        <begin position="1218"/>
        <end position="1443"/>
    </location>
</feature>
<dbReference type="InterPro" id="IPR013525">
    <property type="entry name" value="ABC2_TM"/>
</dbReference>
<proteinExistence type="inferred from homology"/>
<evidence type="ECO:0000256" key="8">
    <source>
        <dbReference type="ARBA" id="ARBA00022989"/>
    </source>
</evidence>
<dbReference type="SMART" id="SM00382">
    <property type="entry name" value="AAA"/>
    <property type="match status" value="2"/>
</dbReference>
<name>W2RRA2_CYPE1</name>
<dbReference type="VEuPathDB" id="FungiDB:HMPREF1541_07083"/>
<reference evidence="12 13" key="1">
    <citation type="submission" date="2013-03" db="EMBL/GenBank/DDBJ databases">
        <title>The Genome Sequence of Phialophora europaea CBS 101466.</title>
        <authorList>
            <consortium name="The Broad Institute Genomics Platform"/>
            <person name="Cuomo C."/>
            <person name="de Hoog S."/>
            <person name="Gorbushina A."/>
            <person name="Walker B."/>
            <person name="Young S.K."/>
            <person name="Zeng Q."/>
            <person name="Gargeya S."/>
            <person name="Fitzgerald M."/>
            <person name="Haas B."/>
            <person name="Abouelleil A."/>
            <person name="Allen A.W."/>
            <person name="Alvarado L."/>
            <person name="Arachchi H.M."/>
            <person name="Berlin A.M."/>
            <person name="Chapman S.B."/>
            <person name="Gainer-Dewar J."/>
            <person name="Goldberg J."/>
            <person name="Griggs A."/>
            <person name="Gujja S."/>
            <person name="Hansen M."/>
            <person name="Howarth C."/>
            <person name="Imamovic A."/>
            <person name="Ireland A."/>
            <person name="Larimer J."/>
            <person name="McCowan C."/>
            <person name="Murphy C."/>
            <person name="Pearson M."/>
            <person name="Poon T.W."/>
            <person name="Priest M."/>
            <person name="Roberts A."/>
            <person name="Saif S."/>
            <person name="Shea T."/>
            <person name="Sisk P."/>
            <person name="Sykes S."/>
            <person name="Wortman J."/>
            <person name="Nusbaum C."/>
            <person name="Birren B."/>
        </authorList>
    </citation>
    <scope>NUCLEOTIDE SEQUENCE [LARGE SCALE GENOMIC DNA]</scope>
    <source>
        <strain evidence="12 13">CBS 101466</strain>
    </source>
</reference>
<feature type="transmembrane region" description="Helical" evidence="10">
    <location>
        <begin position="286"/>
        <end position="308"/>
    </location>
</feature>
<keyword evidence="4 10" id="KW-0812">Transmembrane</keyword>
<dbReference type="PANTHER" id="PTHR19229">
    <property type="entry name" value="ATP-BINDING CASSETTE TRANSPORTER SUBFAMILY A ABCA"/>
    <property type="match status" value="1"/>
</dbReference>
<dbReference type="CDD" id="cd03263">
    <property type="entry name" value="ABC_subfamily_A"/>
    <property type="match status" value="2"/>
</dbReference>
<dbReference type="STRING" id="1220924.W2RRA2"/>
<evidence type="ECO:0000313" key="12">
    <source>
        <dbReference type="EMBL" id="ETN39041.1"/>
    </source>
</evidence>
<dbReference type="Pfam" id="PF00005">
    <property type="entry name" value="ABC_tran"/>
    <property type="match status" value="2"/>
</dbReference>
<evidence type="ECO:0000259" key="11">
    <source>
        <dbReference type="PROSITE" id="PS50893"/>
    </source>
</evidence>
<keyword evidence="5" id="KW-0677">Repeat</keyword>
<feature type="transmembrane region" description="Helical" evidence="10">
    <location>
        <begin position="1021"/>
        <end position="1046"/>
    </location>
</feature>
<feature type="transmembrane region" description="Helical" evidence="10">
    <location>
        <begin position="420"/>
        <end position="440"/>
    </location>
</feature>
<dbReference type="InParanoid" id="W2RRA2"/>
<evidence type="ECO:0000256" key="4">
    <source>
        <dbReference type="ARBA" id="ARBA00022692"/>
    </source>
</evidence>
<feature type="transmembrane region" description="Helical" evidence="10">
    <location>
        <begin position="234"/>
        <end position="253"/>
    </location>
</feature>
<dbReference type="PROSITE" id="PS00211">
    <property type="entry name" value="ABC_TRANSPORTER_1"/>
    <property type="match status" value="2"/>
</dbReference>
<dbReference type="SUPFAM" id="SSF52540">
    <property type="entry name" value="P-loop containing nucleoside triphosphate hydrolases"/>
    <property type="match status" value="2"/>
</dbReference>
<protein>
    <recommendedName>
        <fullName evidence="11">ABC transporter domain-containing protein</fullName>
    </recommendedName>
</protein>
<dbReference type="eggNOG" id="KOG0059">
    <property type="taxonomic scope" value="Eukaryota"/>
</dbReference>
<evidence type="ECO:0000256" key="9">
    <source>
        <dbReference type="ARBA" id="ARBA00023136"/>
    </source>
</evidence>
<keyword evidence="6" id="KW-0547">Nucleotide-binding</keyword>
<dbReference type="PANTHER" id="PTHR19229:SF36">
    <property type="entry name" value="ATP-BINDING CASSETTE SUB-FAMILY A MEMBER 2"/>
    <property type="match status" value="1"/>
</dbReference>
<keyword evidence="9 10" id="KW-0472">Membrane</keyword>
<accession>W2RRA2</accession>
<feature type="transmembrane region" description="Helical" evidence="10">
    <location>
        <begin position="824"/>
        <end position="846"/>
    </location>
</feature>